<evidence type="ECO:0000256" key="8">
    <source>
        <dbReference type="HAMAP-Rule" id="MF_00972"/>
    </source>
</evidence>
<evidence type="ECO:0000313" key="11">
    <source>
        <dbReference type="Proteomes" id="UP000316238"/>
    </source>
</evidence>
<feature type="binding site" evidence="8">
    <location>
        <position position="80"/>
    </location>
    <ligand>
        <name>Zn(2+)</name>
        <dbReference type="ChEBI" id="CHEBI:29105"/>
        <note>catalytic</note>
    </ligand>
</feature>
<name>A0A521FZ32_9BACT</name>
<dbReference type="InterPro" id="IPR058535">
    <property type="entry name" value="MafB19-deam"/>
</dbReference>
<dbReference type="Gene3D" id="3.40.140.10">
    <property type="entry name" value="Cytidine Deaminase, domain 2"/>
    <property type="match status" value="1"/>
</dbReference>
<evidence type="ECO:0000259" key="9">
    <source>
        <dbReference type="PROSITE" id="PS51747"/>
    </source>
</evidence>
<evidence type="ECO:0000313" key="10">
    <source>
        <dbReference type="EMBL" id="TAA74037.1"/>
    </source>
</evidence>
<comment type="catalytic activity">
    <reaction evidence="7 8">
        <text>adenosine(34) in tRNA + H2O + H(+) = inosine(34) in tRNA + NH4(+)</text>
        <dbReference type="Rhea" id="RHEA:43168"/>
        <dbReference type="Rhea" id="RHEA-COMP:10373"/>
        <dbReference type="Rhea" id="RHEA-COMP:10374"/>
        <dbReference type="ChEBI" id="CHEBI:15377"/>
        <dbReference type="ChEBI" id="CHEBI:15378"/>
        <dbReference type="ChEBI" id="CHEBI:28938"/>
        <dbReference type="ChEBI" id="CHEBI:74411"/>
        <dbReference type="ChEBI" id="CHEBI:82852"/>
        <dbReference type="EC" id="3.5.4.33"/>
    </reaction>
</comment>
<evidence type="ECO:0000256" key="2">
    <source>
        <dbReference type="ARBA" id="ARBA00011738"/>
    </source>
</evidence>
<gene>
    <name evidence="8" type="primary">tadA</name>
    <name evidence="10" type="ORF">CDV28_1425</name>
</gene>
<dbReference type="PROSITE" id="PS00903">
    <property type="entry name" value="CYT_DCMP_DEAMINASES_1"/>
    <property type="match status" value="1"/>
</dbReference>
<comment type="caution">
    <text evidence="10">The sequence shown here is derived from an EMBL/GenBank/DDBJ whole genome shotgun (WGS) entry which is preliminary data.</text>
</comment>
<organism evidence="10 11">
    <name type="scientific">Candidatus Electronema aureum</name>
    <dbReference type="NCBI Taxonomy" id="2005002"/>
    <lineage>
        <taxon>Bacteria</taxon>
        <taxon>Pseudomonadati</taxon>
        <taxon>Thermodesulfobacteriota</taxon>
        <taxon>Desulfobulbia</taxon>
        <taxon>Desulfobulbales</taxon>
        <taxon>Desulfobulbaceae</taxon>
        <taxon>Candidatus Electronema</taxon>
    </lineage>
</organism>
<comment type="subunit">
    <text evidence="2 8">Homodimer.</text>
</comment>
<keyword evidence="4 8" id="KW-0479">Metal-binding</keyword>
<feature type="binding site" evidence="8">
    <location>
        <position position="47"/>
    </location>
    <ligand>
        <name>Zn(2+)</name>
        <dbReference type="ChEBI" id="CHEBI:29105"/>
        <note>catalytic</note>
    </ligand>
</feature>
<sequence length="169" mass="17906">MGKALVYAASAAALEEVPVGAVLVCPDGRLLAGAGNNCIQAHDPTGHAEMRVLRIAAEKIGNYRLPGTTLYVTLEPCPMCATALLLARVERIVFGATDPKSGAIQSVYRIGSDGCLNHRFRVTGGVRAEECGSILKEFFRQRRGKSIVSPLLACQTTELGLNRCAAVPP</sequence>
<dbReference type="GO" id="GO:0008270">
    <property type="term" value="F:zinc ion binding"/>
    <property type="evidence" value="ECO:0007669"/>
    <property type="project" value="UniProtKB-UniRule"/>
</dbReference>
<keyword evidence="11" id="KW-1185">Reference proteome</keyword>
<dbReference type="GO" id="GO:0052717">
    <property type="term" value="F:tRNA-specific adenosine-34 deaminase activity"/>
    <property type="evidence" value="ECO:0007669"/>
    <property type="project" value="UniProtKB-UniRule"/>
</dbReference>
<dbReference type="EC" id="3.5.4.33" evidence="8"/>
<evidence type="ECO:0000256" key="3">
    <source>
        <dbReference type="ARBA" id="ARBA00022694"/>
    </source>
</evidence>
<dbReference type="HAMAP" id="MF_00972">
    <property type="entry name" value="tRNA_aden_deaminase"/>
    <property type="match status" value="1"/>
</dbReference>
<evidence type="ECO:0000256" key="1">
    <source>
        <dbReference type="ARBA" id="ARBA00010669"/>
    </source>
</evidence>
<keyword evidence="5 8" id="KW-0378">Hydrolase</keyword>
<dbReference type="NCBIfam" id="NF008113">
    <property type="entry name" value="PRK10860.1"/>
    <property type="match status" value="1"/>
</dbReference>
<protein>
    <recommendedName>
        <fullName evidence="8">tRNA-specific adenosine deaminase</fullName>
        <ecNumber evidence="8">3.5.4.33</ecNumber>
    </recommendedName>
</protein>
<evidence type="ECO:0000256" key="5">
    <source>
        <dbReference type="ARBA" id="ARBA00022801"/>
    </source>
</evidence>
<keyword evidence="6 8" id="KW-0862">Zinc</keyword>
<evidence type="ECO:0000256" key="7">
    <source>
        <dbReference type="ARBA" id="ARBA00048045"/>
    </source>
</evidence>
<dbReference type="AlphaFoldDB" id="A0A521FZ32"/>
<feature type="active site" description="Proton donor" evidence="8">
    <location>
        <position position="49"/>
    </location>
</feature>
<dbReference type="GO" id="GO:0002100">
    <property type="term" value="P:tRNA wobble adenosine to inosine editing"/>
    <property type="evidence" value="ECO:0007669"/>
    <property type="project" value="UniProtKB-UniRule"/>
</dbReference>
<feature type="domain" description="CMP/dCMP-type deaminase" evidence="9">
    <location>
        <begin position="1"/>
        <end position="123"/>
    </location>
</feature>
<dbReference type="SUPFAM" id="SSF53927">
    <property type="entry name" value="Cytidine deaminase-like"/>
    <property type="match status" value="1"/>
</dbReference>
<dbReference type="InterPro" id="IPR002125">
    <property type="entry name" value="CMP_dCMP_dom"/>
</dbReference>
<dbReference type="PROSITE" id="PS51747">
    <property type="entry name" value="CYT_DCMP_DEAMINASES_2"/>
    <property type="match status" value="1"/>
</dbReference>
<accession>A0A521FZ32</accession>
<dbReference type="InterPro" id="IPR016193">
    <property type="entry name" value="Cytidine_deaminase-like"/>
</dbReference>
<proteinExistence type="inferred from homology"/>
<evidence type="ECO:0000256" key="6">
    <source>
        <dbReference type="ARBA" id="ARBA00022833"/>
    </source>
</evidence>
<comment type="cofactor">
    <cofactor evidence="8">
        <name>Zn(2+)</name>
        <dbReference type="ChEBI" id="CHEBI:29105"/>
    </cofactor>
    <text evidence="8">Binds 1 zinc ion per subunit.</text>
</comment>
<dbReference type="InterPro" id="IPR016192">
    <property type="entry name" value="APOBEC/CMP_deaminase_Zn-bd"/>
</dbReference>
<reference evidence="10" key="1">
    <citation type="submission" date="2017-07" db="EMBL/GenBank/DDBJ databases">
        <title>The cable genome - Insights into the physiology and evolution of filamentous bacteria capable of sulfide oxidation via long distance electron transfer.</title>
        <authorList>
            <person name="Thorup C."/>
            <person name="Bjerg J.T."/>
            <person name="Schreiber L."/>
            <person name="Nielsen L.P."/>
            <person name="Kjeldsen K.U."/>
            <person name="Boesen T."/>
            <person name="Boggild A."/>
            <person name="Meysman F."/>
            <person name="Geelhoed J."/>
            <person name="Schramm A."/>
        </authorList>
    </citation>
    <scope>NUCLEOTIDE SEQUENCE [LARGE SCALE GENOMIC DNA]</scope>
    <source>
        <strain evidence="10">GS</strain>
    </source>
</reference>
<dbReference type="EMBL" id="NQJD01000042">
    <property type="protein sequence ID" value="TAA74037.1"/>
    <property type="molecule type" value="Genomic_DNA"/>
</dbReference>
<dbReference type="CDD" id="cd01285">
    <property type="entry name" value="nucleoside_deaminase"/>
    <property type="match status" value="1"/>
</dbReference>
<keyword evidence="3 8" id="KW-0819">tRNA processing</keyword>
<dbReference type="InterPro" id="IPR028883">
    <property type="entry name" value="tRNA_aden_deaminase"/>
</dbReference>
<dbReference type="Pfam" id="PF14437">
    <property type="entry name" value="MafB19-deam"/>
    <property type="match status" value="1"/>
</dbReference>
<evidence type="ECO:0000256" key="4">
    <source>
        <dbReference type="ARBA" id="ARBA00022723"/>
    </source>
</evidence>
<comment type="function">
    <text evidence="8">Catalyzes the deamination of adenosine to inosine at the wobble position 34 of tRNA(Arg2).</text>
</comment>
<dbReference type="Proteomes" id="UP000316238">
    <property type="component" value="Unassembled WGS sequence"/>
</dbReference>
<dbReference type="PANTHER" id="PTHR11079">
    <property type="entry name" value="CYTOSINE DEAMINASE FAMILY MEMBER"/>
    <property type="match status" value="1"/>
</dbReference>
<comment type="similarity">
    <text evidence="1">Belongs to the cytidine and deoxycytidylate deaminase family. ADAT2 subfamily.</text>
</comment>
<dbReference type="PANTHER" id="PTHR11079:SF202">
    <property type="entry name" value="TRNA-SPECIFIC ADENOSINE DEAMINASE"/>
    <property type="match status" value="1"/>
</dbReference>
<feature type="binding site" evidence="8">
    <location>
        <position position="77"/>
    </location>
    <ligand>
        <name>Zn(2+)</name>
        <dbReference type="ChEBI" id="CHEBI:29105"/>
        <note>catalytic</note>
    </ligand>
</feature>